<comment type="function">
    <text evidence="7">Mutarotase that catalyzes the interconversion of beta-D-galactose and alpha-D-galactose during galactose metabolism. Beta-D-galactose is metabolized in the liver into glucose 1-phosphate, the primary metabolic fuel, by the action of four enzymes that constitute the Leloir pathway: GALM, GALK1 (galactokinase), GALT (galactose-1-phosphate uridylyltransferase) and GALE (UDP-galactose-4'-epimerase). Involved in the maintenance of the equilibrium between the beta- and alpha-anomers of galactose, therefore ensuring a sufficient supply of the alpha-anomer for GALK1. Also active on D-glucose although shows a preference for galactose over glucose.</text>
</comment>
<keyword evidence="5 8" id="KW-0413">Isomerase</keyword>
<reference evidence="12" key="1">
    <citation type="submission" date="2022-01" db="EMBL/GenBank/DDBJ databases">
        <title>Genome Sequence Resource for Two Populations of Ditylenchus destructor, the Migratory Endoparasitic Phytonematode.</title>
        <authorList>
            <person name="Zhang H."/>
            <person name="Lin R."/>
            <person name="Xie B."/>
        </authorList>
    </citation>
    <scope>NUCLEOTIDE SEQUENCE</scope>
    <source>
        <strain evidence="12">BazhouSP</strain>
    </source>
</reference>
<dbReference type="NCBIfam" id="NF008277">
    <property type="entry name" value="PRK11055.1"/>
    <property type="match status" value="1"/>
</dbReference>
<evidence type="ECO:0000256" key="2">
    <source>
        <dbReference type="ARBA" id="ARBA00004947"/>
    </source>
</evidence>
<protein>
    <recommendedName>
        <fullName evidence="8">Aldose 1-epimerase</fullName>
        <ecNumber evidence="8">5.1.3.3</ecNumber>
    </recommendedName>
</protein>
<evidence type="ECO:0000256" key="11">
    <source>
        <dbReference type="PIRSR" id="PIRSR005096-3"/>
    </source>
</evidence>
<dbReference type="PANTHER" id="PTHR10091">
    <property type="entry name" value="ALDOSE-1-EPIMERASE"/>
    <property type="match status" value="1"/>
</dbReference>
<dbReference type="GO" id="GO:0006006">
    <property type="term" value="P:glucose metabolic process"/>
    <property type="evidence" value="ECO:0007669"/>
    <property type="project" value="TreeGrafter"/>
</dbReference>
<gene>
    <name evidence="12" type="ORF">DdX_16677</name>
</gene>
<comment type="catalytic activity">
    <reaction evidence="1">
        <text>alpha-D-galactose = beta-D-galactose</text>
        <dbReference type="Rhea" id="RHEA:28675"/>
        <dbReference type="ChEBI" id="CHEBI:27667"/>
        <dbReference type="ChEBI" id="CHEBI:28061"/>
        <dbReference type="EC" id="5.1.3.3"/>
    </reaction>
    <physiologicalReaction direction="right-to-left" evidence="1">
        <dbReference type="Rhea" id="RHEA:28677"/>
    </physiologicalReaction>
</comment>
<dbReference type="InterPro" id="IPR008183">
    <property type="entry name" value="Aldose_1/G6P_1-epimerase"/>
</dbReference>
<dbReference type="GO" id="GO:0005737">
    <property type="term" value="C:cytoplasm"/>
    <property type="evidence" value="ECO:0007669"/>
    <property type="project" value="TreeGrafter"/>
</dbReference>
<comment type="caution">
    <text evidence="12">The sequence shown here is derived from an EMBL/GenBank/DDBJ whole genome shotgun (WGS) entry which is preliminary data.</text>
</comment>
<comment type="similarity">
    <text evidence="4 8">Belongs to the aldose epimerase family.</text>
</comment>
<evidence type="ECO:0000256" key="7">
    <source>
        <dbReference type="ARBA" id="ARBA00045743"/>
    </source>
</evidence>
<dbReference type="PANTHER" id="PTHR10091:SF0">
    <property type="entry name" value="GALACTOSE MUTAROTASE"/>
    <property type="match status" value="1"/>
</dbReference>
<proteinExistence type="inferred from homology"/>
<evidence type="ECO:0000256" key="6">
    <source>
        <dbReference type="ARBA" id="ARBA00023277"/>
    </source>
</evidence>
<feature type="binding site" evidence="10">
    <location>
        <position position="253"/>
    </location>
    <ligand>
        <name>beta-D-galactose</name>
        <dbReference type="ChEBI" id="CHEBI:27667"/>
    </ligand>
</feature>
<feature type="active site" description="Proton acceptor" evidence="9">
    <location>
        <position position="327"/>
    </location>
</feature>
<dbReference type="InterPro" id="IPR011013">
    <property type="entry name" value="Gal_mutarotase_sf_dom"/>
</dbReference>
<dbReference type="Pfam" id="PF01263">
    <property type="entry name" value="Aldose_epim"/>
    <property type="match status" value="1"/>
</dbReference>
<dbReference type="CDD" id="cd09019">
    <property type="entry name" value="galactose_mutarotase_like"/>
    <property type="match status" value="1"/>
</dbReference>
<evidence type="ECO:0000256" key="4">
    <source>
        <dbReference type="ARBA" id="ARBA00006206"/>
    </source>
</evidence>
<evidence type="ECO:0000256" key="5">
    <source>
        <dbReference type="ARBA" id="ARBA00023235"/>
    </source>
</evidence>
<dbReference type="InterPro" id="IPR015443">
    <property type="entry name" value="Aldose_1-epimerase"/>
</dbReference>
<dbReference type="GO" id="GO:0033499">
    <property type="term" value="P:galactose catabolic process via UDP-galactose, Leloir pathway"/>
    <property type="evidence" value="ECO:0007669"/>
    <property type="project" value="TreeGrafter"/>
</dbReference>
<evidence type="ECO:0000256" key="3">
    <source>
        <dbReference type="ARBA" id="ARBA00005028"/>
    </source>
</evidence>
<dbReference type="EC" id="5.1.3.3" evidence="8"/>
<dbReference type="InterPro" id="IPR014718">
    <property type="entry name" value="GH-type_carb-bd"/>
</dbReference>
<dbReference type="GO" id="GO:0004034">
    <property type="term" value="F:aldose 1-epimerase activity"/>
    <property type="evidence" value="ECO:0007669"/>
    <property type="project" value="UniProtKB-EC"/>
</dbReference>
<evidence type="ECO:0000313" key="12">
    <source>
        <dbReference type="EMBL" id="KAI1700467.1"/>
    </source>
</evidence>
<keyword evidence="6 8" id="KW-0119">Carbohydrate metabolism</keyword>
<feature type="binding site" evidence="11">
    <location>
        <begin position="79"/>
        <end position="80"/>
    </location>
    <ligand>
        <name>beta-D-galactose</name>
        <dbReference type="ChEBI" id="CHEBI:27667"/>
    </ligand>
</feature>
<keyword evidence="13" id="KW-1185">Reference proteome</keyword>
<comment type="pathway">
    <text evidence="2">Carbohydrate metabolism; galactose metabolism.</text>
</comment>
<comment type="catalytic activity">
    <reaction evidence="8">
        <text>alpha-D-glucose = beta-D-glucose</text>
        <dbReference type="Rhea" id="RHEA:10264"/>
        <dbReference type="ChEBI" id="CHEBI:15903"/>
        <dbReference type="ChEBI" id="CHEBI:17925"/>
        <dbReference type="EC" id="5.1.3.3"/>
    </reaction>
</comment>
<comment type="pathway">
    <text evidence="3 8">Carbohydrate metabolism; hexose metabolism.</text>
</comment>
<feature type="active site" description="Proton donor" evidence="9">
    <location>
        <position position="180"/>
    </location>
</feature>
<dbReference type="AlphaFoldDB" id="A0AAD4MPZ1"/>
<dbReference type="GO" id="GO:0030246">
    <property type="term" value="F:carbohydrate binding"/>
    <property type="evidence" value="ECO:0007669"/>
    <property type="project" value="InterPro"/>
</dbReference>
<organism evidence="12 13">
    <name type="scientific">Ditylenchus destructor</name>
    <dbReference type="NCBI Taxonomy" id="166010"/>
    <lineage>
        <taxon>Eukaryota</taxon>
        <taxon>Metazoa</taxon>
        <taxon>Ecdysozoa</taxon>
        <taxon>Nematoda</taxon>
        <taxon>Chromadorea</taxon>
        <taxon>Rhabditida</taxon>
        <taxon>Tylenchina</taxon>
        <taxon>Tylenchomorpha</taxon>
        <taxon>Sphaerularioidea</taxon>
        <taxon>Anguinidae</taxon>
        <taxon>Anguininae</taxon>
        <taxon>Ditylenchus</taxon>
    </lineage>
</organism>
<evidence type="ECO:0000256" key="1">
    <source>
        <dbReference type="ARBA" id="ARBA00001712"/>
    </source>
</evidence>
<dbReference type="SUPFAM" id="SSF74650">
    <property type="entry name" value="Galactose mutarotase-like"/>
    <property type="match status" value="1"/>
</dbReference>
<dbReference type="InterPro" id="IPR047215">
    <property type="entry name" value="Galactose_mutarotase-like"/>
</dbReference>
<dbReference type="Proteomes" id="UP001201812">
    <property type="component" value="Unassembled WGS sequence"/>
</dbReference>
<evidence type="ECO:0000256" key="9">
    <source>
        <dbReference type="PIRSR" id="PIRSR005096-1"/>
    </source>
</evidence>
<dbReference type="Gene3D" id="2.70.98.10">
    <property type="match status" value="1"/>
</dbReference>
<dbReference type="EMBL" id="JAKKPZ010000144">
    <property type="protein sequence ID" value="KAI1700467.1"/>
    <property type="molecule type" value="Genomic_DNA"/>
</dbReference>
<name>A0AAD4MPZ1_9BILA</name>
<evidence type="ECO:0000256" key="10">
    <source>
        <dbReference type="PIRSR" id="PIRSR005096-2"/>
    </source>
</evidence>
<evidence type="ECO:0000313" key="13">
    <source>
        <dbReference type="Proteomes" id="UP001201812"/>
    </source>
</evidence>
<evidence type="ECO:0000256" key="8">
    <source>
        <dbReference type="PIRNR" id="PIRNR005096"/>
    </source>
</evidence>
<sequence>MSEFAPNLLNGKSVQLYTLSCKDRPYKATVTNYGARLVSLEVANKSGELVDVILGFDSLKGYLSSSEPYFGASVGRIANRISDGKFCLDGAEYTLPKNNGPNCLHGGVKGFHSAVWDAYQSNERSIEFRYISKDLEEGFPGTLDVKVTYTLEDVADGSVALRIDYEASTDKTTVVNLTNHAFFNLNGVECGRDVLEHKLVINAESYLPINANQIPTGKLESVRGTPFDFTTPAKIGSRIEESHEQLQLAGGYDHTYVLKKSGDIPSYPIPVGSCHLAASVESDLSGIKMEVYTQEPGVQFYTGNFLEGKNVLRSGVKDVRRSAFCLETQHFPDSPNQPGFPTTVLKPGELYKTLSVYKFQNV</sequence>
<dbReference type="PIRSF" id="PIRSF005096">
    <property type="entry name" value="GALM"/>
    <property type="match status" value="1"/>
</dbReference>
<accession>A0AAD4MPZ1</accession>